<organism evidence="3 4">
    <name type="scientific">Candidatus Nitrobium versatile</name>
    <dbReference type="NCBI Taxonomy" id="2884831"/>
    <lineage>
        <taxon>Bacteria</taxon>
        <taxon>Pseudomonadati</taxon>
        <taxon>Nitrospirota</taxon>
        <taxon>Nitrospiria</taxon>
        <taxon>Nitrospirales</taxon>
        <taxon>Nitrospiraceae</taxon>
        <taxon>Candidatus Nitrobium</taxon>
    </lineage>
</organism>
<evidence type="ECO:0000313" key="3">
    <source>
        <dbReference type="EMBL" id="MBZ0154871.1"/>
    </source>
</evidence>
<name>A0A953J254_9BACT</name>
<feature type="domain" description="YNCE-like beta-propeller" evidence="2">
    <location>
        <begin position="183"/>
        <end position="362"/>
    </location>
</feature>
<dbReference type="EMBL" id="JAIOIV010000015">
    <property type="protein sequence ID" value="MBZ0154871.1"/>
    <property type="molecule type" value="Genomic_DNA"/>
</dbReference>
<reference evidence="3" key="1">
    <citation type="journal article" date="2021" name="bioRxiv">
        <title>Unraveling nitrogen, sulfur and carbon metabolic pathways and microbial community transcriptional responses to substrate deprivation and toxicity stresses in a bioreactor mimicking anoxic brackish coastal sediment conditions.</title>
        <authorList>
            <person name="Martins P.D."/>
            <person name="Echeveste M.J."/>
            <person name="Arshad A."/>
            <person name="Kurth J."/>
            <person name="Ouboter H."/>
            <person name="Jetten M.S.M."/>
            <person name="Welte C.U."/>
        </authorList>
    </citation>
    <scope>NUCLEOTIDE SEQUENCE</scope>
    <source>
        <strain evidence="3">MAG_39</strain>
    </source>
</reference>
<dbReference type="InterPro" id="IPR015943">
    <property type="entry name" value="WD40/YVTN_repeat-like_dom_sf"/>
</dbReference>
<dbReference type="SUPFAM" id="SSF51004">
    <property type="entry name" value="C-terminal (heme d1) domain of cytochrome cd1-nitrite reductase"/>
    <property type="match status" value="1"/>
</dbReference>
<dbReference type="InterPro" id="IPR011048">
    <property type="entry name" value="Haem_d1_sf"/>
</dbReference>
<reference evidence="3" key="2">
    <citation type="submission" date="2021-08" db="EMBL/GenBank/DDBJ databases">
        <authorList>
            <person name="Dalcin Martins P."/>
        </authorList>
    </citation>
    <scope>NUCLEOTIDE SEQUENCE</scope>
    <source>
        <strain evidence="3">MAG_39</strain>
    </source>
</reference>
<dbReference type="PANTHER" id="PTHR47197:SF3">
    <property type="entry name" value="DIHYDRO-HEME D1 DEHYDROGENASE"/>
    <property type="match status" value="1"/>
</dbReference>
<dbReference type="PANTHER" id="PTHR47197">
    <property type="entry name" value="PROTEIN NIRF"/>
    <property type="match status" value="1"/>
</dbReference>
<dbReference type="Gene3D" id="2.130.10.10">
    <property type="entry name" value="YVTN repeat-like/Quinoprotein amine dehydrogenase"/>
    <property type="match status" value="2"/>
</dbReference>
<dbReference type="Pfam" id="PF21783">
    <property type="entry name" value="YNCE"/>
    <property type="match status" value="1"/>
</dbReference>
<dbReference type="InterPro" id="IPR051200">
    <property type="entry name" value="Host-pathogen_enzymatic-act"/>
</dbReference>
<dbReference type="AlphaFoldDB" id="A0A953J254"/>
<accession>A0A953J254</accession>
<dbReference type="Proteomes" id="UP000705867">
    <property type="component" value="Unassembled WGS sequence"/>
</dbReference>
<evidence type="ECO:0000256" key="1">
    <source>
        <dbReference type="ARBA" id="ARBA00022729"/>
    </source>
</evidence>
<evidence type="ECO:0000313" key="4">
    <source>
        <dbReference type="Proteomes" id="UP000705867"/>
    </source>
</evidence>
<sequence>MLVFLSGCLAQPPLLKPALEEEGEIFVYLQPFPQGAERLRFRIERVSAVRDDGAEFILPLALSDIRGGQVKRQKFFAAGLLPPGTYTGLSCTIRSATLAGEEGETALLLPEEPARIDFPFSVEKKKALLLALSFDYFSSVKDGFTFLPVFSAAIPGRPIPSYIGYVSNSAANTITVFDKRAGQVTGMIATGRGPRGIAFDPQLRKAYVALSGEDAVAVIDMALHEVITRIPLTAGDTPQEVALTPDRKTLLVVNSGSNTLSMVSTSSLFEQQRISVGNHPRSVLVDAAGKRAFVFNALSNTVSVVDIPGKTVIGTLTTETGPFRGQFNRKGDRLYIIHEWSPYLIVVDSSTFQVLKRVFVGVGVSFIKVDTLTDMIYLCRTHDGTVEIYDPFSLFPGDLIRMESGVVFFTVDGEENTFYLALPDQKVVVGLNSINKKVVSVIDVGEDPYWIAVMGER</sequence>
<protein>
    <submittedName>
        <fullName evidence="3">YncE family protein</fullName>
    </submittedName>
</protein>
<gene>
    <name evidence="3" type="ORF">K8I29_01480</name>
</gene>
<comment type="caution">
    <text evidence="3">The sequence shown here is derived from an EMBL/GenBank/DDBJ whole genome shotgun (WGS) entry which is preliminary data.</text>
</comment>
<evidence type="ECO:0000259" key="2">
    <source>
        <dbReference type="Pfam" id="PF21783"/>
    </source>
</evidence>
<proteinExistence type="predicted"/>
<dbReference type="InterPro" id="IPR048433">
    <property type="entry name" value="YNCE-like_beta-prop"/>
</dbReference>
<keyword evidence="1" id="KW-0732">Signal</keyword>